<sequence>MSVSYTSNMKEDEDEESDQMKATTRTQNDPWKTLDQTNYTTIVQPPATNPLYDLISSDKYLDSLEKRLHKIKGRSSEVATSKDMISALEHKRDAQMQQYMISSSTAGADYVTVDQSSPGFSLQRKLYPEKQFLNPQEIVALLEEDVLGKNFEESQEKDEQSRRNEQSLQKVTPKIL</sequence>
<reference evidence="2 3" key="1">
    <citation type="submission" date="2024-11" db="EMBL/GenBank/DDBJ databases">
        <title>Chromosome-level genome assembly of the freshwater bivalve Anodonta woodiana.</title>
        <authorList>
            <person name="Chen X."/>
        </authorList>
    </citation>
    <scope>NUCLEOTIDE SEQUENCE [LARGE SCALE GENOMIC DNA]</scope>
    <source>
        <strain evidence="2">MN2024</strain>
        <tissue evidence="2">Gills</tissue>
    </source>
</reference>
<feature type="compositionally biased region" description="Polar residues" evidence="1">
    <location>
        <begin position="20"/>
        <end position="43"/>
    </location>
</feature>
<protein>
    <submittedName>
        <fullName evidence="2">Uncharacterized protein</fullName>
    </submittedName>
</protein>
<dbReference type="InterPro" id="IPR028039">
    <property type="entry name" value="CCDC32"/>
</dbReference>
<keyword evidence="3" id="KW-1185">Reference proteome</keyword>
<evidence type="ECO:0000313" key="3">
    <source>
        <dbReference type="Proteomes" id="UP001634394"/>
    </source>
</evidence>
<accession>A0ABD3WPV9</accession>
<gene>
    <name evidence="2" type="ORF">ACJMK2_037738</name>
</gene>
<proteinExistence type="predicted"/>
<evidence type="ECO:0000256" key="1">
    <source>
        <dbReference type="SAM" id="MobiDB-lite"/>
    </source>
</evidence>
<dbReference type="AlphaFoldDB" id="A0ABD3WPV9"/>
<feature type="region of interest" description="Disordered" evidence="1">
    <location>
        <begin position="150"/>
        <end position="176"/>
    </location>
</feature>
<dbReference type="Pfam" id="PF14989">
    <property type="entry name" value="CCDC32"/>
    <property type="match status" value="1"/>
</dbReference>
<dbReference type="PANTHER" id="PTHR31800">
    <property type="entry name" value="COILED-COIL DOMAIN-CONTAINING PROTEIN 32"/>
    <property type="match status" value="1"/>
</dbReference>
<organism evidence="2 3">
    <name type="scientific">Sinanodonta woodiana</name>
    <name type="common">Chinese pond mussel</name>
    <name type="synonym">Anodonta woodiana</name>
    <dbReference type="NCBI Taxonomy" id="1069815"/>
    <lineage>
        <taxon>Eukaryota</taxon>
        <taxon>Metazoa</taxon>
        <taxon>Spiralia</taxon>
        <taxon>Lophotrochozoa</taxon>
        <taxon>Mollusca</taxon>
        <taxon>Bivalvia</taxon>
        <taxon>Autobranchia</taxon>
        <taxon>Heteroconchia</taxon>
        <taxon>Palaeoheterodonta</taxon>
        <taxon>Unionida</taxon>
        <taxon>Unionoidea</taxon>
        <taxon>Unionidae</taxon>
        <taxon>Unioninae</taxon>
        <taxon>Sinanodonta</taxon>
    </lineage>
</organism>
<feature type="compositionally biased region" description="Basic and acidic residues" evidence="1">
    <location>
        <begin position="150"/>
        <end position="165"/>
    </location>
</feature>
<dbReference type="Proteomes" id="UP001634394">
    <property type="component" value="Unassembled WGS sequence"/>
</dbReference>
<evidence type="ECO:0000313" key="2">
    <source>
        <dbReference type="EMBL" id="KAL3874768.1"/>
    </source>
</evidence>
<dbReference type="EMBL" id="JBJQND010000006">
    <property type="protein sequence ID" value="KAL3874768.1"/>
    <property type="molecule type" value="Genomic_DNA"/>
</dbReference>
<comment type="caution">
    <text evidence="2">The sequence shown here is derived from an EMBL/GenBank/DDBJ whole genome shotgun (WGS) entry which is preliminary data.</text>
</comment>
<dbReference type="PANTHER" id="PTHR31800:SF1">
    <property type="entry name" value="COILED-COIL DOMAIN-CONTAINING PROTEIN 32"/>
    <property type="match status" value="1"/>
</dbReference>
<name>A0ABD3WPV9_SINWO</name>
<feature type="region of interest" description="Disordered" evidence="1">
    <location>
        <begin position="1"/>
        <end position="45"/>
    </location>
</feature>